<dbReference type="Proteomes" id="UP001195483">
    <property type="component" value="Unassembled WGS sequence"/>
</dbReference>
<keyword evidence="2" id="KW-1185">Reference proteome</keyword>
<dbReference type="AlphaFoldDB" id="A0AAE0T626"/>
<protein>
    <submittedName>
        <fullName evidence="1">Uncharacterized protein</fullName>
    </submittedName>
</protein>
<sequence length="87" mass="9639">MILVLNKYIWNDAYSVPSSIILQLLQVSSGFTLSEESTEAFTLEHVLHAATPVIVDANVTTPAIPSAAYRRQRDYTCHSKCRVSTPT</sequence>
<comment type="caution">
    <text evidence="1">The sequence shown here is derived from an EMBL/GenBank/DDBJ whole genome shotgun (WGS) entry which is preliminary data.</text>
</comment>
<accession>A0AAE0T626</accession>
<proteinExistence type="predicted"/>
<reference evidence="1" key="3">
    <citation type="submission" date="2023-05" db="EMBL/GenBank/DDBJ databases">
        <authorList>
            <person name="Smith C.H."/>
        </authorList>
    </citation>
    <scope>NUCLEOTIDE SEQUENCE</scope>
    <source>
        <strain evidence="1">CHS0354</strain>
        <tissue evidence="1">Mantle</tissue>
    </source>
</reference>
<evidence type="ECO:0000313" key="2">
    <source>
        <dbReference type="Proteomes" id="UP001195483"/>
    </source>
</evidence>
<organism evidence="1 2">
    <name type="scientific">Potamilus streckersoni</name>
    <dbReference type="NCBI Taxonomy" id="2493646"/>
    <lineage>
        <taxon>Eukaryota</taxon>
        <taxon>Metazoa</taxon>
        <taxon>Spiralia</taxon>
        <taxon>Lophotrochozoa</taxon>
        <taxon>Mollusca</taxon>
        <taxon>Bivalvia</taxon>
        <taxon>Autobranchia</taxon>
        <taxon>Heteroconchia</taxon>
        <taxon>Palaeoheterodonta</taxon>
        <taxon>Unionida</taxon>
        <taxon>Unionoidea</taxon>
        <taxon>Unionidae</taxon>
        <taxon>Ambleminae</taxon>
        <taxon>Lampsilini</taxon>
        <taxon>Potamilus</taxon>
    </lineage>
</organism>
<evidence type="ECO:0000313" key="1">
    <source>
        <dbReference type="EMBL" id="KAK3604449.1"/>
    </source>
</evidence>
<gene>
    <name evidence="1" type="ORF">CHS0354_015624</name>
</gene>
<dbReference type="EMBL" id="JAEAOA010000970">
    <property type="protein sequence ID" value="KAK3604449.1"/>
    <property type="molecule type" value="Genomic_DNA"/>
</dbReference>
<name>A0AAE0T626_9BIVA</name>
<reference evidence="1" key="2">
    <citation type="journal article" date="2021" name="Genome Biol. Evol.">
        <title>Developing a high-quality reference genome for a parasitic bivalve with doubly uniparental inheritance (Bivalvia: Unionida).</title>
        <authorList>
            <person name="Smith C.H."/>
        </authorList>
    </citation>
    <scope>NUCLEOTIDE SEQUENCE</scope>
    <source>
        <strain evidence="1">CHS0354</strain>
        <tissue evidence="1">Mantle</tissue>
    </source>
</reference>
<reference evidence="1" key="1">
    <citation type="journal article" date="2021" name="Genome Biol. Evol.">
        <title>A High-Quality Reference Genome for a Parasitic Bivalve with Doubly Uniparental Inheritance (Bivalvia: Unionida).</title>
        <authorList>
            <person name="Smith C.H."/>
        </authorList>
    </citation>
    <scope>NUCLEOTIDE SEQUENCE</scope>
    <source>
        <strain evidence="1">CHS0354</strain>
    </source>
</reference>